<gene>
    <name evidence="1" type="ORF">NDU88_011495</name>
</gene>
<keyword evidence="2" id="KW-1185">Reference proteome</keyword>
<comment type="caution">
    <text evidence="1">The sequence shown here is derived from an EMBL/GenBank/DDBJ whole genome shotgun (WGS) entry which is preliminary data.</text>
</comment>
<name>A0AAV7S405_PLEWA</name>
<organism evidence="1 2">
    <name type="scientific">Pleurodeles waltl</name>
    <name type="common">Iberian ribbed newt</name>
    <dbReference type="NCBI Taxonomy" id="8319"/>
    <lineage>
        <taxon>Eukaryota</taxon>
        <taxon>Metazoa</taxon>
        <taxon>Chordata</taxon>
        <taxon>Craniata</taxon>
        <taxon>Vertebrata</taxon>
        <taxon>Euteleostomi</taxon>
        <taxon>Amphibia</taxon>
        <taxon>Batrachia</taxon>
        <taxon>Caudata</taxon>
        <taxon>Salamandroidea</taxon>
        <taxon>Salamandridae</taxon>
        <taxon>Pleurodelinae</taxon>
        <taxon>Pleurodeles</taxon>
    </lineage>
</organism>
<evidence type="ECO:0000313" key="2">
    <source>
        <dbReference type="Proteomes" id="UP001066276"/>
    </source>
</evidence>
<accession>A0AAV7S405</accession>
<evidence type="ECO:0000313" key="1">
    <source>
        <dbReference type="EMBL" id="KAJ1158822.1"/>
    </source>
</evidence>
<dbReference type="AlphaFoldDB" id="A0AAV7S405"/>
<dbReference type="Proteomes" id="UP001066276">
    <property type="component" value="Chromosome 5"/>
</dbReference>
<sequence length="93" mass="9633">MQSPAESRCCGATSPGCDDVTGLQALRWHRAVMDVGLTTPQCQRSRGGSAAAASRLGCLLQESHMTTRGSCGLLQELLTAPSKLFSASGPLSP</sequence>
<dbReference type="EMBL" id="JANPWB010000009">
    <property type="protein sequence ID" value="KAJ1158822.1"/>
    <property type="molecule type" value="Genomic_DNA"/>
</dbReference>
<proteinExistence type="predicted"/>
<protein>
    <submittedName>
        <fullName evidence="1">Uncharacterized protein</fullName>
    </submittedName>
</protein>
<reference evidence="1" key="1">
    <citation type="journal article" date="2022" name="bioRxiv">
        <title>Sequencing and chromosome-scale assembly of the giantPleurodeles waltlgenome.</title>
        <authorList>
            <person name="Brown T."/>
            <person name="Elewa A."/>
            <person name="Iarovenko S."/>
            <person name="Subramanian E."/>
            <person name="Araus A.J."/>
            <person name="Petzold A."/>
            <person name="Susuki M."/>
            <person name="Suzuki K.-i.T."/>
            <person name="Hayashi T."/>
            <person name="Toyoda A."/>
            <person name="Oliveira C."/>
            <person name="Osipova E."/>
            <person name="Leigh N.D."/>
            <person name="Simon A."/>
            <person name="Yun M.H."/>
        </authorList>
    </citation>
    <scope>NUCLEOTIDE SEQUENCE</scope>
    <source>
        <strain evidence="1">20211129_DDA</strain>
        <tissue evidence="1">Liver</tissue>
    </source>
</reference>